<accession>A0AAN6NCM0</accession>
<evidence type="ECO:0000259" key="1">
    <source>
        <dbReference type="Pfam" id="PF20220"/>
    </source>
</evidence>
<keyword evidence="3" id="KW-1185">Reference proteome</keyword>
<reference evidence="3" key="1">
    <citation type="journal article" date="2023" name="Mol. Phylogenet. Evol.">
        <title>Genome-scale phylogeny and comparative genomics of the fungal order Sordariales.</title>
        <authorList>
            <person name="Hensen N."/>
            <person name="Bonometti L."/>
            <person name="Westerberg I."/>
            <person name="Brannstrom I.O."/>
            <person name="Guillou S."/>
            <person name="Cros-Aarteil S."/>
            <person name="Calhoun S."/>
            <person name="Haridas S."/>
            <person name="Kuo A."/>
            <person name="Mondo S."/>
            <person name="Pangilinan J."/>
            <person name="Riley R."/>
            <person name="LaButti K."/>
            <person name="Andreopoulos B."/>
            <person name="Lipzen A."/>
            <person name="Chen C."/>
            <person name="Yan M."/>
            <person name="Daum C."/>
            <person name="Ng V."/>
            <person name="Clum A."/>
            <person name="Steindorff A."/>
            <person name="Ohm R.A."/>
            <person name="Martin F."/>
            <person name="Silar P."/>
            <person name="Natvig D.O."/>
            <person name="Lalanne C."/>
            <person name="Gautier V."/>
            <person name="Ament-Velasquez S.L."/>
            <person name="Kruys A."/>
            <person name="Hutchinson M.I."/>
            <person name="Powell A.J."/>
            <person name="Barry K."/>
            <person name="Miller A.N."/>
            <person name="Grigoriev I.V."/>
            <person name="Debuchy R."/>
            <person name="Gladieux P."/>
            <person name="Hiltunen Thoren M."/>
            <person name="Johannesson H."/>
        </authorList>
    </citation>
    <scope>NUCLEOTIDE SEQUENCE [LARGE SCALE GENOMIC DNA]</scope>
    <source>
        <strain evidence="3">CBS 340.73</strain>
    </source>
</reference>
<dbReference type="Proteomes" id="UP001303473">
    <property type="component" value="Unassembled WGS sequence"/>
</dbReference>
<sequence length="79" mass="8825">MMDDKLETITCTQAAISAVQMFVQRCLLGLEPEAATANIDQAKWASMSQYSLWQATRIAENRIELSPRDEQDAADKSDC</sequence>
<dbReference type="Pfam" id="PF20220">
    <property type="entry name" value="ABC_toxin_N"/>
    <property type="match status" value="1"/>
</dbReference>
<organism evidence="2 3">
    <name type="scientific">Diplogelasinospora grovesii</name>
    <dbReference type="NCBI Taxonomy" id="303347"/>
    <lineage>
        <taxon>Eukaryota</taxon>
        <taxon>Fungi</taxon>
        <taxon>Dikarya</taxon>
        <taxon>Ascomycota</taxon>
        <taxon>Pezizomycotina</taxon>
        <taxon>Sordariomycetes</taxon>
        <taxon>Sordariomycetidae</taxon>
        <taxon>Sordariales</taxon>
        <taxon>Diplogelasinosporaceae</taxon>
        <taxon>Diplogelasinospora</taxon>
    </lineage>
</organism>
<gene>
    <name evidence="2" type="ORF">QBC46DRAFT_39512</name>
</gene>
<proteinExistence type="predicted"/>
<dbReference type="EMBL" id="MU853766">
    <property type="protein sequence ID" value="KAK3943336.1"/>
    <property type="molecule type" value="Genomic_DNA"/>
</dbReference>
<evidence type="ECO:0000313" key="3">
    <source>
        <dbReference type="Proteomes" id="UP001303473"/>
    </source>
</evidence>
<protein>
    <recommendedName>
        <fullName evidence="1">ABC toxin N-terminal domain-containing protein</fullName>
    </recommendedName>
</protein>
<feature type="domain" description="ABC toxin N-terminal" evidence="1">
    <location>
        <begin position="9"/>
        <end position="69"/>
    </location>
</feature>
<dbReference type="AlphaFoldDB" id="A0AAN6NCM0"/>
<evidence type="ECO:0000313" key="2">
    <source>
        <dbReference type="EMBL" id="KAK3943336.1"/>
    </source>
</evidence>
<comment type="caution">
    <text evidence="2">The sequence shown here is derived from an EMBL/GenBank/DDBJ whole genome shotgun (WGS) entry which is preliminary data.</text>
</comment>
<name>A0AAN6NCM0_9PEZI</name>
<dbReference type="InterPro" id="IPR046839">
    <property type="entry name" value="ABC_toxin_N"/>
</dbReference>